<feature type="region of interest" description="Disordered" evidence="1">
    <location>
        <begin position="36"/>
        <end position="69"/>
    </location>
</feature>
<name>A0AAP4EXN8_9FIRM</name>
<keyword evidence="2" id="KW-0436">Ligase</keyword>
<keyword evidence="3" id="KW-1185">Reference proteome</keyword>
<gene>
    <name evidence="2" type="ORF">QJ036_01105</name>
</gene>
<proteinExistence type="predicted"/>
<dbReference type="Proteomes" id="UP001300383">
    <property type="component" value="Unassembled WGS sequence"/>
</dbReference>
<evidence type="ECO:0000313" key="3">
    <source>
        <dbReference type="Proteomes" id="UP001300383"/>
    </source>
</evidence>
<sequence length="123" mass="13204">MSKMSELSQVLDEMIACGEGMIKAANTLKDIFSSTEEAPAKTEIKTAKKATKQDAAEPEAAKAEPAPTYTKEDVRGVLASKSAAGFKKEVKELLEKFGAQQLKQIDPKDYAALLKEAEVIGNA</sequence>
<accession>A0AAP4EXN8</accession>
<organism evidence="2 3">
    <name type="scientific">Fusibacillus kribbianus</name>
    <dbReference type="NCBI Taxonomy" id="3044208"/>
    <lineage>
        <taxon>Bacteria</taxon>
        <taxon>Bacillati</taxon>
        <taxon>Bacillota</taxon>
        <taxon>Clostridia</taxon>
        <taxon>Lachnospirales</taxon>
        <taxon>Lachnospiraceae</taxon>
        <taxon>Fusibacillus</taxon>
    </lineage>
</organism>
<dbReference type="RefSeq" id="WP_283229579.1">
    <property type="nucleotide sequence ID" value="NZ_JASGBQ010000001.1"/>
</dbReference>
<dbReference type="EMBL" id="JASGBQ010000001">
    <property type="protein sequence ID" value="MDI9241076.1"/>
    <property type="molecule type" value="Genomic_DNA"/>
</dbReference>
<dbReference type="AlphaFoldDB" id="A0AAP4EXN8"/>
<evidence type="ECO:0000313" key="2">
    <source>
        <dbReference type="EMBL" id="MDI9241076.1"/>
    </source>
</evidence>
<evidence type="ECO:0000256" key="1">
    <source>
        <dbReference type="SAM" id="MobiDB-lite"/>
    </source>
</evidence>
<protein>
    <submittedName>
        <fullName evidence="2">DNA ligase</fullName>
    </submittedName>
</protein>
<dbReference type="GO" id="GO:0016874">
    <property type="term" value="F:ligase activity"/>
    <property type="evidence" value="ECO:0007669"/>
    <property type="project" value="UniProtKB-KW"/>
</dbReference>
<reference evidence="2 3" key="1">
    <citation type="submission" date="2023-05" db="EMBL/GenBank/DDBJ databases">
        <title>[ruminococcus] sp. nov., isolated from a pig farm feces dump.</title>
        <authorList>
            <person name="Chang Y.-H."/>
        </authorList>
    </citation>
    <scope>NUCLEOTIDE SEQUENCE [LARGE SCALE GENOMIC DNA]</scope>
    <source>
        <strain evidence="2 3">YH-rum2234</strain>
    </source>
</reference>
<feature type="compositionally biased region" description="Basic and acidic residues" evidence="1">
    <location>
        <begin position="38"/>
        <end position="62"/>
    </location>
</feature>
<comment type="caution">
    <text evidence="2">The sequence shown here is derived from an EMBL/GenBank/DDBJ whole genome shotgun (WGS) entry which is preliminary data.</text>
</comment>